<comment type="caution">
    <text evidence="3">The sequence shown here is derived from an EMBL/GenBank/DDBJ whole genome shotgun (WGS) entry which is preliminary data.</text>
</comment>
<keyword evidence="4" id="KW-1185">Reference proteome</keyword>
<sequence length="1671" mass="182119">MAFHLGRITPELKPPCHAWQVKHYFLKLSHVNNASLCTSSLRTADVGDTAVSKRSRAAATLHLITGRRLRGLENAIKPPEVRPLLRKISSMSTDELCSMLAALVDLQLPLDTLSEASILNAISSDLPSMSKGQQVGCLLSLSQLSMRPTSTWMSETMRILLGGNGLGCLTMRELLELTGALSTLNCLSAVSSEHKDFYAQLMRALQPVLHRMALSDHAWLLSCMATLTISPDPEWMSIFKHTAALKLREGRLALYEEYRGGSCTQSLHQPACSTLTLDSSGSSTAIARSLEREDSLKLVESSGKPSGTSVTHEMSRHWGLSVALPVLLHSLCTCCSFDQYNGHDVMWVELWACSATVLRAVGRTSSVTQQVCSPEYLVRIADAAGGLRQKRGITPPVGWLRLLAAASERLATRLPPSHVATLCYALGRLRVRHCSPFTIGSSVTASVAADSGSIDLATRWTQKGIKGVLEKDSDLSSVSLQTSSTLNPHISLTILASQLSQMLPRLEASDLVLVCRALPYLKLPRTAQFSAALAEAASTKAEQLGANGMSVMALALADHAVLQTTDFEFDLETAVEAVMSASFSCMAQMEGRDMSTLLASVVRLGGRPSPEWMSRFLTHFLHKLHHLSPSHMSRTAWAVATLGHRPNMMWWAPFLKEVLGRMSCFEARDLAKLVWAVAKVGPPQRLHDNWIFRFYDKVACQLRHADAHSISLILWSVAVLDWHPPAHWLHSICEAASLRFQSANGQSLANIAWAVAKIGYHPGGMWCSRLLDSLHEPGRRLTSQDIANTTWAMAQLSYRHPPQAWTDRHAEVLMRAVSWEMRHKSDAGLTGRQDDAMQKPGHQGYAMQQYGHRYESGHVLTKAGAAIYKHNTQMARSAVCNKGEAGCMGMDGLLISTVLADGRNLSATASHIIATLLALNQMDAWPSRFQEQQLLGVLLEALPHAAPDSLSGTAACLLASQAWAWRRTQVPWIGDPARPKYPFDSIVAVMERVDTLPSVDQDLRIKAAVGGLSGLDVATDVREQLVPADPSNCSLTNPQHHSALVSKQRLFSQSTTLTAPSATALGVSAASSLGPSASGAEGGEKTLNHGTLKHLVPRNSGPVSLSYESATLPPRLVNRDLLGSLLLSTARQMHLMRPSHLIQLAWALARMGFTPDSKWLSRFEDSLQRESSQLTLPARAILLWSLTKSGWGAKMKHLVLEVLVPIPALAVELVVTDQHHHPRAQRDVSMCLWSLAMLRVRPGRAWWPQLLQTTDTMLRSGSLSTQSLVMIIFSVGKLRIRPPLGWCEAALCCCENQIKSGMMGARALACILTGLTWSLRDPPGACTSTQVITARLTQLLMQVAATVEAAWVDTSMTNVAPGGSQVNLGSLFGDEEISSHSLPMLLWAAVRLGLPLDRRAVRAAVIAAKQMLPKCSQVQHMVICCWALAKLGACPGQQWLADVQTLVETSFEYVLALVTKVYCIPLTLVTKAYCIPLTLVTVVYCIPLALVTIAYCTPLTLVTVAYCIPLTLVTVVYCIPLTLVTVVYCIPLTLVTKAYCTPLTLVTVAYCIPLTLVTKAYCIPLTLVTVVYCIPLTLVTVVYCIPLTLVTVVYCISLTLVTVVYCIPLTLVTEVYCIPLHPRWMELSGAATLKRTFLAVIEEMQGRAETAHVEGGGLLVGTAWPPVLQQK</sequence>
<protein>
    <recommendedName>
        <fullName evidence="5">RAP domain-containing protein</fullName>
    </recommendedName>
</protein>
<feature type="transmembrane region" description="Helical" evidence="2">
    <location>
        <begin position="1591"/>
        <end position="1618"/>
    </location>
</feature>
<evidence type="ECO:0000313" key="3">
    <source>
        <dbReference type="EMBL" id="GAX80617.1"/>
    </source>
</evidence>
<feature type="transmembrane region" description="Helical" evidence="2">
    <location>
        <begin position="1534"/>
        <end position="1556"/>
    </location>
</feature>
<dbReference type="Proteomes" id="UP000232323">
    <property type="component" value="Unassembled WGS sequence"/>
</dbReference>
<dbReference type="EMBL" id="BEGY01000054">
    <property type="protein sequence ID" value="GAX80617.1"/>
    <property type="molecule type" value="Genomic_DNA"/>
</dbReference>
<feature type="transmembrane region" description="Helical" evidence="2">
    <location>
        <begin position="1503"/>
        <end position="1528"/>
    </location>
</feature>
<evidence type="ECO:0008006" key="5">
    <source>
        <dbReference type="Google" id="ProtNLM"/>
    </source>
</evidence>
<evidence type="ECO:0000256" key="2">
    <source>
        <dbReference type="SAM" id="Phobius"/>
    </source>
</evidence>
<dbReference type="OrthoDB" id="547751at2759"/>
<feature type="region of interest" description="Disordered" evidence="1">
    <location>
        <begin position="1070"/>
        <end position="1094"/>
    </location>
</feature>
<dbReference type="InterPro" id="IPR050870">
    <property type="entry name" value="FAST_kinase"/>
</dbReference>
<feature type="compositionally biased region" description="Low complexity" evidence="1">
    <location>
        <begin position="1070"/>
        <end position="1079"/>
    </location>
</feature>
<evidence type="ECO:0000256" key="1">
    <source>
        <dbReference type="SAM" id="MobiDB-lite"/>
    </source>
</evidence>
<keyword evidence="2" id="KW-1133">Transmembrane helix</keyword>
<dbReference type="PANTHER" id="PTHR21228">
    <property type="entry name" value="FAST LEU-RICH DOMAIN-CONTAINING"/>
    <property type="match status" value="1"/>
</dbReference>
<keyword evidence="2" id="KW-0812">Transmembrane</keyword>
<organism evidence="3 4">
    <name type="scientific">Chlamydomonas eustigma</name>
    <dbReference type="NCBI Taxonomy" id="1157962"/>
    <lineage>
        <taxon>Eukaryota</taxon>
        <taxon>Viridiplantae</taxon>
        <taxon>Chlorophyta</taxon>
        <taxon>core chlorophytes</taxon>
        <taxon>Chlorophyceae</taxon>
        <taxon>CS clade</taxon>
        <taxon>Chlamydomonadales</taxon>
        <taxon>Chlamydomonadaceae</taxon>
        <taxon>Chlamydomonas</taxon>
    </lineage>
</organism>
<dbReference type="GO" id="GO:0005759">
    <property type="term" value="C:mitochondrial matrix"/>
    <property type="evidence" value="ECO:0007669"/>
    <property type="project" value="TreeGrafter"/>
</dbReference>
<keyword evidence="2" id="KW-0472">Membrane</keyword>
<dbReference type="STRING" id="1157962.A0A250XC00"/>
<feature type="transmembrane region" description="Helical" evidence="2">
    <location>
        <begin position="1563"/>
        <end position="1585"/>
    </location>
</feature>
<dbReference type="GO" id="GO:0035770">
    <property type="term" value="C:ribonucleoprotein granule"/>
    <property type="evidence" value="ECO:0007669"/>
    <property type="project" value="TreeGrafter"/>
</dbReference>
<dbReference type="GO" id="GO:0000963">
    <property type="term" value="P:mitochondrial RNA processing"/>
    <property type="evidence" value="ECO:0007669"/>
    <property type="project" value="TreeGrafter"/>
</dbReference>
<name>A0A250XC00_9CHLO</name>
<dbReference type="GO" id="GO:0003723">
    <property type="term" value="F:RNA binding"/>
    <property type="evidence" value="ECO:0007669"/>
    <property type="project" value="TreeGrafter"/>
</dbReference>
<proteinExistence type="predicted"/>
<feature type="transmembrane region" description="Helical" evidence="2">
    <location>
        <begin position="1475"/>
        <end position="1496"/>
    </location>
</feature>
<dbReference type="PANTHER" id="PTHR21228:SF40">
    <property type="entry name" value="LD45607P"/>
    <property type="match status" value="1"/>
</dbReference>
<evidence type="ECO:0000313" key="4">
    <source>
        <dbReference type="Proteomes" id="UP000232323"/>
    </source>
</evidence>
<accession>A0A250XC00</accession>
<reference evidence="3 4" key="1">
    <citation type="submission" date="2017-08" db="EMBL/GenBank/DDBJ databases">
        <title>Acidophilic green algal genome provides insights into adaptation to an acidic environment.</title>
        <authorList>
            <person name="Hirooka S."/>
            <person name="Hirose Y."/>
            <person name="Kanesaki Y."/>
            <person name="Higuchi S."/>
            <person name="Fujiwara T."/>
            <person name="Onuma R."/>
            <person name="Era A."/>
            <person name="Ohbayashi R."/>
            <person name="Uzuka A."/>
            <person name="Nozaki H."/>
            <person name="Yoshikawa H."/>
            <person name="Miyagishima S.Y."/>
        </authorList>
    </citation>
    <scope>NUCLEOTIDE SEQUENCE [LARGE SCALE GENOMIC DNA]</scope>
    <source>
        <strain evidence="3 4">NIES-2499</strain>
    </source>
</reference>
<dbReference type="GO" id="GO:0044528">
    <property type="term" value="P:regulation of mitochondrial mRNA stability"/>
    <property type="evidence" value="ECO:0007669"/>
    <property type="project" value="TreeGrafter"/>
</dbReference>
<gene>
    <name evidence="3" type="ORF">CEUSTIGMA_g8052.t1</name>
</gene>